<dbReference type="Proteomes" id="UP000269883">
    <property type="component" value="Chromosome"/>
</dbReference>
<dbReference type="RefSeq" id="WP_126378711.1">
    <property type="nucleotide sequence ID" value="NZ_AP017378.1"/>
</dbReference>
<dbReference type="SMART" id="SM00729">
    <property type="entry name" value="Elp3"/>
    <property type="match status" value="1"/>
</dbReference>
<dbReference type="InterPro" id="IPR023404">
    <property type="entry name" value="rSAM_horseshoe"/>
</dbReference>
<dbReference type="PANTHER" id="PTHR42731:SF1">
    <property type="entry name" value="RADICAL SAM DOMAIN PROTEIN"/>
    <property type="match status" value="1"/>
</dbReference>
<keyword evidence="3" id="KW-1185">Reference proteome</keyword>
<evidence type="ECO:0000313" key="3">
    <source>
        <dbReference type="Proteomes" id="UP000269883"/>
    </source>
</evidence>
<dbReference type="AlphaFoldDB" id="A0A2Z6AZ42"/>
<dbReference type="PANTHER" id="PTHR42731">
    <property type="entry name" value="SLL1084 PROTEIN"/>
    <property type="match status" value="1"/>
</dbReference>
<name>A0A2Z6AZ42_9BACT</name>
<dbReference type="OrthoDB" id="9806827at2"/>
<dbReference type="CDD" id="cd01335">
    <property type="entry name" value="Radical_SAM"/>
    <property type="match status" value="1"/>
</dbReference>
<dbReference type="Gene3D" id="3.80.30.20">
    <property type="entry name" value="tm_1862 like domain"/>
    <property type="match status" value="1"/>
</dbReference>
<dbReference type="InterPro" id="IPR058240">
    <property type="entry name" value="rSAM_sf"/>
</dbReference>
<dbReference type="GO" id="GO:0051536">
    <property type="term" value="F:iron-sulfur cluster binding"/>
    <property type="evidence" value="ECO:0007669"/>
    <property type="project" value="InterPro"/>
</dbReference>
<dbReference type="PROSITE" id="PS51918">
    <property type="entry name" value="RADICAL_SAM"/>
    <property type="match status" value="1"/>
</dbReference>
<reference evidence="2 3" key="1">
    <citation type="journal article" date="2018" name="Sci. Adv.">
        <title>Multi-heme cytochromes provide a pathway for survival in energy-limited environments.</title>
        <authorList>
            <person name="Deng X."/>
            <person name="Dohmae N."/>
            <person name="Nealson K.H."/>
            <person name="Hashimoto K."/>
            <person name="Okamoto A."/>
        </authorList>
    </citation>
    <scope>NUCLEOTIDE SEQUENCE [LARGE SCALE GENOMIC DNA]</scope>
    <source>
        <strain evidence="2 3">IS5</strain>
    </source>
</reference>
<dbReference type="KEGG" id="dfl:DFE_1811"/>
<feature type="domain" description="Radical SAM core" evidence="1">
    <location>
        <begin position="214"/>
        <end position="444"/>
    </location>
</feature>
<dbReference type="InterPro" id="IPR045784">
    <property type="entry name" value="Radical_SAM_N2"/>
</dbReference>
<dbReference type="Pfam" id="PF19864">
    <property type="entry name" value="Radical_SAM_N2"/>
    <property type="match status" value="1"/>
</dbReference>
<organism evidence="2 3">
    <name type="scientific">Desulfovibrio ferrophilus</name>
    <dbReference type="NCBI Taxonomy" id="241368"/>
    <lineage>
        <taxon>Bacteria</taxon>
        <taxon>Pseudomonadati</taxon>
        <taxon>Thermodesulfobacteriota</taxon>
        <taxon>Desulfovibrionia</taxon>
        <taxon>Desulfovibrionales</taxon>
        <taxon>Desulfovibrionaceae</taxon>
        <taxon>Desulfovibrio</taxon>
    </lineage>
</organism>
<accession>A0A2Z6AZ42</accession>
<dbReference type="InterPro" id="IPR007197">
    <property type="entry name" value="rSAM"/>
</dbReference>
<dbReference type="SFLD" id="SFLDS00029">
    <property type="entry name" value="Radical_SAM"/>
    <property type="match status" value="1"/>
</dbReference>
<dbReference type="SFLD" id="SFLDG01082">
    <property type="entry name" value="B12-binding_domain_containing"/>
    <property type="match status" value="1"/>
</dbReference>
<dbReference type="InterPro" id="IPR006638">
    <property type="entry name" value="Elp3/MiaA/NifB-like_rSAM"/>
</dbReference>
<dbReference type="SUPFAM" id="SSF102114">
    <property type="entry name" value="Radical SAM enzymes"/>
    <property type="match status" value="1"/>
</dbReference>
<gene>
    <name evidence="2" type="ORF">DFE_1811</name>
</gene>
<evidence type="ECO:0000259" key="1">
    <source>
        <dbReference type="PROSITE" id="PS51918"/>
    </source>
</evidence>
<dbReference type="Pfam" id="PF04055">
    <property type="entry name" value="Radical_SAM"/>
    <property type="match status" value="1"/>
</dbReference>
<dbReference type="GO" id="GO:0003824">
    <property type="term" value="F:catalytic activity"/>
    <property type="evidence" value="ECO:0007669"/>
    <property type="project" value="InterPro"/>
</dbReference>
<protein>
    <submittedName>
        <fullName evidence="2">Fe-S oxidoreductase</fullName>
    </submittedName>
</protein>
<dbReference type="EMBL" id="AP017378">
    <property type="protein sequence ID" value="BBD08537.1"/>
    <property type="molecule type" value="Genomic_DNA"/>
</dbReference>
<evidence type="ECO:0000313" key="2">
    <source>
        <dbReference type="EMBL" id="BBD08537.1"/>
    </source>
</evidence>
<sequence>MSDNPHIYYGRDRPALKEWGGRLPVALVFAQPSKVALSTLGWQVVWKLLNDCPEIAVERFFWEGGDEPPVAYDSGRELSEFPVIAFSLNFEEEIKGLVEVLGRAGVPARRDDRNGWPLVLAGGPLAFLNPAPVAPAIDLFWVGEAEAGFDTLLVDLASHVLDGGEPGDFVAAVAQRVGVYAPGLTSGTVRRALPENANRTLPEPGHSCFVSPESEFRDMFLLEVNRGCPYGCRFCAAGYIYRPPRHADMATLQAKVEAANPLKVGLVGTALTDWPELLPFLKWLHERGTKFSLASLRADGLSEELLEFLRRTGTRSLTLALEGASRRLRTAVNKRLDEEAFLDAVRRASRLQFNHLKMYLIAGWPGEGPADYEELGEFLKLVAEAIDEGRGGKKKGIDHVTVSASCLVPKPWTPFQWAPMATEKQLSSAMQQIRAVVKPLKGFRAMVEKPSSARLQALLARGGEEIFDLAEAAARPGMSWKKALKQWDVDPAQILDRERDENEVFPWECLEMGVDRKFLWREWQRYKKEQASRHCGDAPCEACNLCGMGKWLQPAK</sequence>
<proteinExistence type="predicted"/>